<reference evidence="9 10" key="1">
    <citation type="submission" date="2016-10" db="EMBL/GenBank/DDBJ databases">
        <authorList>
            <person name="de Groot N.N."/>
        </authorList>
    </citation>
    <scope>NUCLEOTIDE SEQUENCE [LARGE SCALE GENOMIC DNA]</scope>
    <source>
        <strain evidence="9 10">WG14</strain>
    </source>
</reference>
<dbReference type="EMBL" id="FMYV01000001">
    <property type="protein sequence ID" value="SDC06023.1"/>
    <property type="molecule type" value="Genomic_DNA"/>
</dbReference>
<name>A0A1G6II00_9BACT</name>
<gene>
    <name evidence="9" type="ORF">SAMN04488588_0384</name>
</gene>
<dbReference type="EC" id="2.7.13.3" evidence="2"/>
<sequence length="489" mass="57172">MVEKLKDTSFYTNLSNIIMEISKVNDLDSAYKTLSKITGTMIETDKDFFFKVEENKVKEIFNTSYNPDIEDMVIWVNNNLDVSVFPEEELSYIFIPIVSLNTTHFIYTAITKEEDFSNEAMMLFRFLSFMFGNLFENLTLYDKILNKNLIIEKNKNFLNSILNSTNDSMVVFSENKEINFKNEKYDHLGTDIQEKLNDIIISTLDNERNQSEEIEVNDKFYSIDSNFLEFENEKNVLIVIRDISGTKELEKLKKLDKMKMEFLSMMSHELRTPLSAIKAYSDTIIDSYELLDDETLMEFFNTIQSETNHLNRLLNDLLDFSKLELKTLNLEKTNFDINELINEICNTLEDFAKKNEVNIIFDNEKSLEVFLDRTRMRQVIFNLIQNAIKYSDKRKEEKFVKIQTRTVNQELIIEIEDNSIGIKEEDKEKVFDKFYRSDTSLTYEIQGTGVGLSIVKDMVELHGGTIQLETQLGEGSKFIITVPRGVENE</sequence>
<proteinExistence type="predicted"/>
<protein>
    <recommendedName>
        <fullName evidence="2">histidine kinase</fullName>
        <ecNumber evidence="2">2.7.13.3</ecNumber>
    </recommendedName>
</protein>
<evidence type="ECO:0000259" key="8">
    <source>
        <dbReference type="PROSITE" id="PS50109"/>
    </source>
</evidence>
<dbReference type="PANTHER" id="PTHR43711">
    <property type="entry name" value="TWO-COMPONENT HISTIDINE KINASE"/>
    <property type="match status" value="1"/>
</dbReference>
<organism evidence="9 10">
    <name type="scientific">Geotoga petraea</name>
    <dbReference type="NCBI Taxonomy" id="28234"/>
    <lineage>
        <taxon>Bacteria</taxon>
        <taxon>Thermotogati</taxon>
        <taxon>Thermotogota</taxon>
        <taxon>Thermotogae</taxon>
        <taxon>Petrotogales</taxon>
        <taxon>Petrotogaceae</taxon>
        <taxon>Geotoga</taxon>
    </lineage>
</organism>
<dbReference type="Gene3D" id="1.10.287.130">
    <property type="match status" value="1"/>
</dbReference>
<dbReference type="InterPro" id="IPR004358">
    <property type="entry name" value="Sig_transdc_His_kin-like_C"/>
</dbReference>
<evidence type="ECO:0000256" key="3">
    <source>
        <dbReference type="ARBA" id="ARBA00022553"/>
    </source>
</evidence>
<dbReference type="InterPro" id="IPR036890">
    <property type="entry name" value="HATPase_C_sf"/>
</dbReference>
<evidence type="ECO:0000256" key="5">
    <source>
        <dbReference type="ARBA" id="ARBA00022777"/>
    </source>
</evidence>
<dbReference type="AlphaFoldDB" id="A0A1G6II00"/>
<dbReference type="PROSITE" id="PS50109">
    <property type="entry name" value="HIS_KIN"/>
    <property type="match status" value="1"/>
</dbReference>
<dbReference type="PANTHER" id="PTHR43711:SF1">
    <property type="entry name" value="HISTIDINE KINASE 1"/>
    <property type="match status" value="1"/>
</dbReference>
<keyword evidence="6" id="KW-0902">Two-component regulatory system</keyword>
<evidence type="ECO:0000313" key="10">
    <source>
        <dbReference type="Proteomes" id="UP000199322"/>
    </source>
</evidence>
<feature type="domain" description="Histidine kinase" evidence="8">
    <location>
        <begin position="265"/>
        <end position="486"/>
    </location>
</feature>
<comment type="catalytic activity">
    <reaction evidence="1">
        <text>ATP + protein L-histidine = ADP + protein N-phospho-L-histidine.</text>
        <dbReference type="EC" id="2.7.13.3"/>
    </reaction>
</comment>
<dbReference type="InterPro" id="IPR005467">
    <property type="entry name" value="His_kinase_dom"/>
</dbReference>
<keyword evidence="10" id="KW-1185">Reference proteome</keyword>
<keyword evidence="4" id="KW-0808">Transferase</keyword>
<dbReference type="CDD" id="cd00075">
    <property type="entry name" value="HATPase"/>
    <property type="match status" value="1"/>
</dbReference>
<dbReference type="Pfam" id="PF02518">
    <property type="entry name" value="HATPase_c"/>
    <property type="match status" value="1"/>
</dbReference>
<dbReference type="InterPro" id="IPR003594">
    <property type="entry name" value="HATPase_dom"/>
</dbReference>
<keyword evidence="3" id="KW-0597">Phosphoprotein</keyword>
<evidence type="ECO:0000256" key="1">
    <source>
        <dbReference type="ARBA" id="ARBA00000085"/>
    </source>
</evidence>
<dbReference type="SUPFAM" id="SSF55874">
    <property type="entry name" value="ATPase domain of HSP90 chaperone/DNA topoisomerase II/histidine kinase"/>
    <property type="match status" value="1"/>
</dbReference>
<keyword evidence="5 9" id="KW-0418">Kinase</keyword>
<accession>A0A1G6II00</accession>
<dbReference type="SMART" id="SM00388">
    <property type="entry name" value="HisKA"/>
    <property type="match status" value="1"/>
</dbReference>
<evidence type="ECO:0000256" key="7">
    <source>
        <dbReference type="ARBA" id="ARBA00023136"/>
    </source>
</evidence>
<keyword evidence="7" id="KW-0472">Membrane</keyword>
<dbReference type="InterPro" id="IPR036097">
    <property type="entry name" value="HisK_dim/P_sf"/>
</dbReference>
<dbReference type="InterPro" id="IPR050736">
    <property type="entry name" value="Sensor_HK_Regulatory"/>
</dbReference>
<dbReference type="SUPFAM" id="SSF47384">
    <property type="entry name" value="Homodimeric domain of signal transducing histidine kinase"/>
    <property type="match status" value="1"/>
</dbReference>
<evidence type="ECO:0000256" key="6">
    <source>
        <dbReference type="ARBA" id="ARBA00023012"/>
    </source>
</evidence>
<dbReference type="GO" id="GO:0000155">
    <property type="term" value="F:phosphorelay sensor kinase activity"/>
    <property type="evidence" value="ECO:0007669"/>
    <property type="project" value="InterPro"/>
</dbReference>
<dbReference type="Pfam" id="PF00512">
    <property type="entry name" value="HisKA"/>
    <property type="match status" value="1"/>
</dbReference>
<dbReference type="CDD" id="cd00082">
    <property type="entry name" value="HisKA"/>
    <property type="match status" value="1"/>
</dbReference>
<dbReference type="Gene3D" id="3.30.565.10">
    <property type="entry name" value="Histidine kinase-like ATPase, C-terminal domain"/>
    <property type="match status" value="1"/>
</dbReference>
<dbReference type="FunFam" id="3.30.565.10:FF:000006">
    <property type="entry name" value="Sensor histidine kinase WalK"/>
    <property type="match status" value="1"/>
</dbReference>
<dbReference type="InterPro" id="IPR003661">
    <property type="entry name" value="HisK_dim/P_dom"/>
</dbReference>
<evidence type="ECO:0000256" key="4">
    <source>
        <dbReference type="ARBA" id="ARBA00022679"/>
    </source>
</evidence>
<dbReference type="STRING" id="28234.SAMN04488588_0384"/>
<dbReference type="Proteomes" id="UP000199322">
    <property type="component" value="Unassembled WGS sequence"/>
</dbReference>
<evidence type="ECO:0000256" key="2">
    <source>
        <dbReference type="ARBA" id="ARBA00012438"/>
    </source>
</evidence>
<dbReference type="RefSeq" id="WP_091402305.1">
    <property type="nucleotide sequence ID" value="NZ_FMYV01000001.1"/>
</dbReference>
<dbReference type="FunFam" id="1.10.287.130:FF:000001">
    <property type="entry name" value="Two-component sensor histidine kinase"/>
    <property type="match status" value="1"/>
</dbReference>
<evidence type="ECO:0000313" key="9">
    <source>
        <dbReference type="EMBL" id="SDC06023.1"/>
    </source>
</evidence>
<dbReference type="SMART" id="SM00387">
    <property type="entry name" value="HATPase_c"/>
    <property type="match status" value="1"/>
</dbReference>
<dbReference type="PRINTS" id="PR00344">
    <property type="entry name" value="BCTRLSENSOR"/>
</dbReference>